<dbReference type="InterPro" id="IPR036880">
    <property type="entry name" value="Kunitz_BPTI_sf"/>
</dbReference>
<dbReference type="FunFam" id="4.10.410.10:FF:000020">
    <property type="entry name" value="Collagen, type VI, alpha 3"/>
    <property type="match status" value="2"/>
</dbReference>
<dbReference type="InterPro" id="IPR020901">
    <property type="entry name" value="Prtase_inh_Kunz-CS"/>
</dbReference>
<dbReference type="SMART" id="SM00131">
    <property type="entry name" value="KU"/>
    <property type="match status" value="2"/>
</dbReference>
<dbReference type="SMART" id="SM00217">
    <property type="entry name" value="WAP"/>
    <property type="match status" value="4"/>
</dbReference>
<dbReference type="InterPro" id="IPR001846">
    <property type="entry name" value="VWF_type-D"/>
</dbReference>
<feature type="domain" description="WAP" evidence="15">
    <location>
        <begin position="4752"/>
        <end position="4805"/>
    </location>
</feature>
<dbReference type="SUPFAM" id="SSF53300">
    <property type="entry name" value="vWA-like"/>
    <property type="match status" value="1"/>
</dbReference>
<keyword evidence="7" id="KW-1015">Disulfide bond</keyword>
<dbReference type="GO" id="GO:0005576">
    <property type="term" value="C:extracellular region"/>
    <property type="evidence" value="ECO:0007669"/>
    <property type="project" value="InterPro"/>
</dbReference>
<accession>A0AAE0S4Z3</accession>
<dbReference type="InterPro" id="IPR002035">
    <property type="entry name" value="VWF_A"/>
</dbReference>
<keyword evidence="10" id="KW-1133">Transmembrane helix</keyword>
<feature type="domain" description="WAP" evidence="15">
    <location>
        <begin position="1756"/>
        <end position="1805"/>
    </location>
</feature>
<dbReference type="Pfam" id="PF00095">
    <property type="entry name" value="WAP"/>
    <property type="match status" value="3"/>
</dbReference>
<evidence type="ECO:0000256" key="10">
    <source>
        <dbReference type="SAM" id="Phobius"/>
    </source>
</evidence>
<dbReference type="InterPro" id="IPR036645">
    <property type="entry name" value="Elafin-like_sf"/>
</dbReference>
<feature type="region of interest" description="Disordered" evidence="9">
    <location>
        <begin position="262"/>
        <end position="283"/>
    </location>
</feature>
<dbReference type="Pfam" id="PF00014">
    <property type="entry name" value="Kunitz_BPTI"/>
    <property type="match status" value="2"/>
</dbReference>
<feature type="domain" description="WAP" evidence="15">
    <location>
        <begin position="1817"/>
        <end position="1866"/>
    </location>
</feature>
<comment type="subcellular location">
    <subcellularLocation>
        <location evidence="1">Secreted</location>
        <location evidence="1">Extracellular space</location>
        <location evidence="1">Extracellular matrix</location>
    </subcellularLocation>
</comment>
<keyword evidence="17" id="KW-1185">Reference proteome</keyword>
<keyword evidence="4 11" id="KW-0732">Signal</keyword>
<dbReference type="PROSITE" id="PS51390">
    <property type="entry name" value="WAP"/>
    <property type="match status" value="4"/>
</dbReference>
<evidence type="ECO:0000313" key="17">
    <source>
        <dbReference type="Proteomes" id="UP001195483"/>
    </source>
</evidence>
<feature type="region of interest" description="Disordered" evidence="9">
    <location>
        <begin position="295"/>
        <end position="322"/>
    </location>
</feature>
<dbReference type="InterPro" id="IPR002223">
    <property type="entry name" value="Kunitz_BPTI"/>
</dbReference>
<dbReference type="PROSITE" id="PS51233">
    <property type="entry name" value="VWFD"/>
    <property type="match status" value="1"/>
</dbReference>
<dbReference type="InterPro" id="IPR036465">
    <property type="entry name" value="vWFA_dom_sf"/>
</dbReference>
<dbReference type="PANTHER" id="PTHR24020:SF20">
    <property type="entry name" value="PH DOMAIN-CONTAINING PROTEIN"/>
    <property type="match status" value="1"/>
</dbReference>
<evidence type="ECO:0000256" key="11">
    <source>
        <dbReference type="SAM" id="SignalP"/>
    </source>
</evidence>
<dbReference type="SUPFAM" id="SSF57256">
    <property type="entry name" value="Elafin-like"/>
    <property type="match status" value="2"/>
</dbReference>
<evidence type="ECO:0000259" key="12">
    <source>
        <dbReference type="PROSITE" id="PS50234"/>
    </source>
</evidence>
<feature type="compositionally biased region" description="Low complexity" evidence="9">
    <location>
        <begin position="3213"/>
        <end position="3224"/>
    </location>
</feature>
<dbReference type="CDD" id="cd00109">
    <property type="entry name" value="Kunitz-type"/>
    <property type="match status" value="2"/>
</dbReference>
<evidence type="ECO:0000259" key="15">
    <source>
        <dbReference type="PROSITE" id="PS51390"/>
    </source>
</evidence>
<keyword evidence="10" id="KW-0812">Transmembrane</keyword>
<evidence type="ECO:0000256" key="5">
    <source>
        <dbReference type="ARBA" id="ARBA00022737"/>
    </source>
</evidence>
<dbReference type="CDD" id="cd00199">
    <property type="entry name" value="WAP"/>
    <property type="match status" value="2"/>
</dbReference>
<organism evidence="16 17">
    <name type="scientific">Potamilus streckersoni</name>
    <dbReference type="NCBI Taxonomy" id="2493646"/>
    <lineage>
        <taxon>Eukaryota</taxon>
        <taxon>Metazoa</taxon>
        <taxon>Spiralia</taxon>
        <taxon>Lophotrochozoa</taxon>
        <taxon>Mollusca</taxon>
        <taxon>Bivalvia</taxon>
        <taxon>Autobranchia</taxon>
        <taxon>Heteroconchia</taxon>
        <taxon>Palaeoheterodonta</taxon>
        <taxon>Unionida</taxon>
        <taxon>Unionoidea</taxon>
        <taxon>Unionidae</taxon>
        <taxon>Ambleminae</taxon>
        <taxon>Lampsilini</taxon>
        <taxon>Potamilus</taxon>
    </lineage>
</organism>
<reference evidence="16" key="2">
    <citation type="journal article" date="2021" name="Genome Biol. Evol.">
        <title>Developing a high-quality reference genome for a parasitic bivalve with doubly uniparental inheritance (Bivalvia: Unionida).</title>
        <authorList>
            <person name="Smith C.H."/>
        </authorList>
    </citation>
    <scope>NUCLEOTIDE SEQUENCE</scope>
    <source>
        <strain evidence="16">CHS0354</strain>
        <tissue evidence="16">Mantle</tissue>
    </source>
</reference>
<evidence type="ECO:0000256" key="6">
    <source>
        <dbReference type="ARBA" id="ARBA00023119"/>
    </source>
</evidence>
<keyword evidence="6" id="KW-0176">Collagen</keyword>
<evidence type="ECO:0000259" key="14">
    <source>
        <dbReference type="PROSITE" id="PS51233"/>
    </source>
</evidence>
<protein>
    <submittedName>
        <fullName evidence="16">Uncharacterized protein</fullName>
    </submittedName>
</protein>
<feature type="domain" description="BPTI/Kunitz inhibitor" evidence="13">
    <location>
        <begin position="1926"/>
        <end position="1976"/>
    </location>
</feature>
<comment type="caution">
    <text evidence="16">The sequence shown here is derived from an EMBL/GenBank/DDBJ whole genome shotgun (WGS) entry which is preliminary data.</text>
</comment>
<proteinExistence type="predicted"/>
<dbReference type="InterPro" id="IPR018363">
    <property type="entry name" value="CD59_antigen_CS"/>
</dbReference>
<dbReference type="PROSITE" id="PS00280">
    <property type="entry name" value="BPTI_KUNITZ_1"/>
    <property type="match status" value="2"/>
</dbReference>
<feature type="chain" id="PRO_5042131209" evidence="11">
    <location>
        <begin position="25"/>
        <end position="5796"/>
    </location>
</feature>
<dbReference type="Gene3D" id="4.10.410.10">
    <property type="entry name" value="Pancreatic trypsin inhibitor Kunitz domain"/>
    <property type="match status" value="2"/>
</dbReference>
<dbReference type="FunFam" id="2.10.25.10:FF:000001">
    <property type="entry name" value="Tenascin C"/>
    <property type="match status" value="1"/>
</dbReference>
<dbReference type="PROSITE" id="PS50234">
    <property type="entry name" value="VWFA"/>
    <property type="match status" value="1"/>
</dbReference>
<evidence type="ECO:0000256" key="3">
    <source>
        <dbReference type="ARBA" id="ARBA00022530"/>
    </source>
</evidence>
<dbReference type="Gene3D" id="3.40.50.410">
    <property type="entry name" value="von Willebrand factor, type A domain"/>
    <property type="match status" value="1"/>
</dbReference>
<dbReference type="InterPro" id="IPR008197">
    <property type="entry name" value="WAP_dom"/>
</dbReference>
<dbReference type="EMBL" id="JAEAOA010000270">
    <property type="protein sequence ID" value="KAK3585502.1"/>
    <property type="molecule type" value="Genomic_DNA"/>
</dbReference>
<dbReference type="SMART" id="SM00216">
    <property type="entry name" value="VWD"/>
    <property type="match status" value="1"/>
</dbReference>
<evidence type="ECO:0000256" key="8">
    <source>
        <dbReference type="ARBA" id="ARBA00023180"/>
    </source>
</evidence>
<evidence type="ECO:0000259" key="13">
    <source>
        <dbReference type="PROSITE" id="PS50279"/>
    </source>
</evidence>
<dbReference type="InterPro" id="IPR050525">
    <property type="entry name" value="ECM_Assembly_Org"/>
</dbReference>
<evidence type="ECO:0000256" key="9">
    <source>
        <dbReference type="SAM" id="MobiDB-lite"/>
    </source>
</evidence>
<keyword evidence="8" id="KW-0325">Glycoprotein</keyword>
<dbReference type="SMART" id="SM00327">
    <property type="entry name" value="VWA"/>
    <property type="match status" value="1"/>
</dbReference>
<evidence type="ECO:0000313" key="16">
    <source>
        <dbReference type="EMBL" id="KAK3585502.1"/>
    </source>
</evidence>
<feature type="signal peptide" evidence="11">
    <location>
        <begin position="1"/>
        <end position="24"/>
    </location>
</feature>
<dbReference type="Gene3D" id="4.10.75.10">
    <property type="entry name" value="Elafin-like"/>
    <property type="match status" value="3"/>
</dbReference>
<feature type="compositionally biased region" description="Basic residues" evidence="9">
    <location>
        <begin position="5785"/>
        <end position="5796"/>
    </location>
</feature>
<dbReference type="InterPro" id="IPR058727">
    <property type="entry name" value="Helical_Vwde"/>
</dbReference>
<evidence type="ECO:0000256" key="7">
    <source>
        <dbReference type="ARBA" id="ARBA00023157"/>
    </source>
</evidence>
<dbReference type="PROSITE" id="PS50279">
    <property type="entry name" value="BPTI_KUNITZ_2"/>
    <property type="match status" value="2"/>
</dbReference>
<feature type="domain" description="WAP" evidence="15">
    <location>
        <begin position="1870"/>
        <end position="1916"/>
    </location>
</feature>
<dbReference type="GO" id="GO:0005581">
    <property type="term" value="C:collagen trimer"/>
    <property type="evidence" value="ECO:0007669"/>
    <property type="project" value="UniProtKB-KW"/>
</dbReference>
<reference evidence="16" key="1">
    <citation type="journal article" date="2021" name="Genome Biol. Evol.">
        <title>A High-Quality Reference Genome for a Parasitic Bivalve with Doubly Uniparental Inheritance (Bivalvia: Unionida).</title>
        <authorList>
            <person name="Smith C.H."/>
        </authorList>
    </citation>
    <scope>NUCLEOTIDE SEQUENCE</scope>
    <source>
        <strain evidence="16">CHS0354</strain>
    </source>
</reference>
<reference evidence="16" key="3">
    <citation type="submission" date="2023-05" db="EMBL/GenBank/DDBJ databases">
        <authorList>
            <person name="Smith C.H."/>
        </authorList>
    </citation>
    <scope>NUCLEOTIDE SEQUENCE</scope>
    <source>
        <strain evidence="16">CHS0354</strain>
        <tissue evidence="16">Mantle</tissue>
    </source>
</reference>
<dbReference type="FunFam" id="3.40.50.410:FF:000004">
    <property type="entry name" value="collagen alpha-6(VI) chain"/>
    <property type="match status" value="1"/>
</dbReference>
<feature type="domain" description="VWFD" evidence="14">
    <location>
        <begin position="5102"/>
        <end position="5302"/>
    </location>
</feature>
<evidence type="ECO:0000256" key="2">
    <source>
        <dbReference type="ARBA" id="ARBA00022525"/>
    </source>
</evidence>
<dbReference type="PANTHER" id="PTHR24020">
    <property type="entry name" value="COLLAGEN ALPHA"/>
    <property type="match status" value="1"/>
</dbReference>
<feature type="region of interest" description="Disordered" evidence="9">
    <location>
        <begin position="1400"/>
        <end position="1428"/>
    </location>
</feature>
<keyword evidence="5" id="KW-0677">Repeat</keyword>
<feature type="transmembrane region" description="Helical" evidence="10">
    <location>
        <begin position="5695"/>
        <end position="5719"/>
    </location>
</feature>
<feature type="compositionally biased region" description="Polar residues" evidence="9">
    <location>
        <begin position="304"/>
        <end position="318"/>
    </location>
</feature>
<dbReference type="PROSITE" id="PS00983">
    <property type="entry name" value="LY6_UPAR"/>
    <property type="match status" value="1"/>
</dbReference>
<sequence>MGPLPHLCVVLVCLLFIDLHKGDAQTTNASSIQLTSNDGKTTESPFTMSTDICIQREVTACFVSLLDNPFRVALDKSVCSFDEMMQKCQEKLWYCRMNYGQEMMSAITPYFSTMAALMKTLCEAEEKSVVIDDTDSECRMDKARECFSQFAFFISSGSLVGTCKQTLESIQCIEEATETCPEFHRDLITMGTSLMKTTQHSLCKADSCSVDLAERAVKEAYLAISYPMSMDGGAKVACWWTETALVAAANYLVECSSEMGWGNDDRGTGGESSTEGNSRAVGDDGLWMEEDEQWLEKSGGQSVGNGTSSLERNTSSELSETEKNKIEDLKAKLLSMYVMKKEKCPLLTTSENTKSDNRTGFESLFVLVEIIQNPYSPKHRICELLDGATPQFLRVKPGDGMSEPHFEEYRKSLDFINNVLAKQCIEVEKMEGSNQTEERMPCRPISHTEDKMCDLVKATNCVDFAKLGEVTFEALMGTGYEEACRVFKETLNCVRNVTTGCEMKSLDRVKTLTGEVISLFPSQWNCDLILEEELPICKEKSVCSPDLAYTDCLSREAFVGRDKYAICHQANTTLVTCLKQRIGACNSAYELGPTQFSLERFLEMNQCEKDIDILPRDYTYKSTQCFIHFAHNMVTGLKNSSHFEMTLCSSLKAMYDCMETADLTPVIRYIEEKVGVAYRAFWTKQCTMMIDQKTDRGNETCSVASLEKAATCVVDWLFKLQSGDGCGSLVENMFKSCIEASVINCTETKKLVFKSAITFVQSVHMDKCSVEIPEGNTCAPELVEYCLEEFGYYMGGSSVYNIDVCRKLERTIGCVQMFSDGCDNNTIAKIRIGLDAVYSMVGNTKCEHLNRTCVINNTVDHNTNTTMKTNGTTDEKDPEMVKETEDMFCRPNSTCSITWDACLWRSINETCQNHLEVRNCIEEKIHGCSPFYILAVRYEVMGYIESHINSTMYPGCVIVPKSLNVSGNIEVPVFGKCRHAYNESNGVKGFCASINNFTECVLNSMDLKSDAITTSVKAIIKRSNQLVAKSMTAMAAMCNEEMDSDMVNDTTSEGYMPPKDNSTESLELCKGVTVAFYCLTQLHNIIKWSSVAPQSDRMYLCGELDKAKLCVLENLGYCMNRDADQIIKAYAIISAVADGVGICKPNILNRECEPDTAMDCVSNLAQSVMEDNKMYSKHSICSRVLTTDLCVSMKTSGCNSAMRMSVENTYAEIKSVVQHICSPPESTKSSMKCVMPQEKGSCDISEAASCALSLHVELLKRQPDWNHICLSVSSVRICMQRFLSKCSDCEISSIHEAAKRLLDKIGTRCPQVSCDLCDAYQCIDKLEMAMKNGSDVCLIHQEIRNCVSEKTYTCDLEMKETVRMKLNMLSKAAEAHCIYKIQSDIEELKITAQSVSQYDIPMQDPANGSESTNTSMEENNENGNQENDIPHCYAYTDDPWWIDDIMNNVTNSNNVSRDEGRNKVCNNNMPIPIQLREMCIKAFGAWDSFNRNMFILDGEIRETVRSTLEGVLQVVKLKCRGRPRQQCHRCHKAGSNAECDVQPLETCSHNMQMCQTIRTEKYISKKCINPSACKQGCNGNGKYCKSCCVGYLCNMGDNLKKPYMQENGTCVIQTSMWCAFNLVSNLMRSNFYDCSLVKKSLSCMLDHSINCISQEYSAFTLYISKMQKSKFQMWCERRELDNRCGLHGVMSLGSLIRSPYIQAEPVCRNANEVQTNLKNCQSSNKCTKEDFLPVRETIALAYSIAGSECADELRGTTVTPTVVCPEPDKAVNCTSEKANCTSDSDCYPELKCCSNGCVKRCVKPSLMTMTVSTTAKPKKTSGFACPDLGSSDKCMSIAKFCGTDMDCKEGQFCCQVGCIYECVEAVPMKNITKKGFCPLVNGKVGTCVQQCNGDTDCEGSHKCCFNGCGHTCQEPLEEEPYMPDFCLLPPDTGLCKALLPYWFYNTTSKTCEQFKYGGCEGNRNRFASNNQCLKVCGYGSLTKQCTLPVESGSCKATSPSWHYDVENNKCKEFMYGGCDGNDNRFDDEISCMNICNVEGNGTTCTVDSIVTCIKDGTAFLATARFISEEYHCSYVRSIIDCLQERIDICPMLSGDQMTSIRIKAETFLGQFAKCNFTWTSDGKELEEEKIEEAMPCSVSQALDCFAVYQAEKDICKGLKGLTNCTSSYLPGCNAAQLIPVSFGLKSYAKMLKDPLTCNVSLPEKVDLFRPLTGCIMTLAENSARGMNLEYLPRGKPNILCEAFSTFETCIYKLDLPPVAKVFAGGIKDMVANFEKQLCINYEVKTTEKPLQCHSCNNTKSNQECNTGKPEVCKLKESCQTIVDISPGNKTLRITKGCKNTVTCMKQVGCNLKDKRCNYCCGHGLCNSPIDGVIKQADTEMPTNNTDGNGAIQVLDSEGCQYMVASTHITLHVIRFLTSPFLQLSERKPFCMSLEENVIPQVGALMRNCSNETLDRLHNLAEYFTQLNIFFCPVDEQETEANVGDNKKSCAWNFMSCLHQAYPYIFSYHNRSLGEMCPILTDSLHCVIDGLFSCDKNEMKTINIGLGMMRPILNDLCENATVLFCNAMQPTCDLDEASSCLTGFMDYFKKNDNQAYFYEYCRQKQTVEQCIQHYTPECNETEKLLIENKFAADWKSLTFLGKHECGNKSVGTFQSCKPLGKCSFTSALQHVMTFINKAEKLKASGQELNICREASVEQTQIEALVKECSAFQIEIVSNAFIGAVDLYSCEVPFTFDYKEDNFSKCVGSLSGKLTTIFSNASLYGLCNEIQSFLKCTEFLDDIVVTQTLRTFGMEQLKMFVNKTCPKEWKNVNTPKVPATCQPSLAAVCLVSTGLPIMFGELLNIYDKSFVCDAGYATHLKNCSAFIVDCPNSTDVNIPDQIGAVYSSLDTLFQSILVRSPMCTFMEAGPISTPKSGTPPPPNKMCNTVFALDCITNLSMSLTECISSRRHQTSVCRSIGYVDECVMHNVRDCNEVKKTSVIMTWKQVQSMAKIVCNPSYNNTIFPAEPLVPECISLEEDIINGSCEPGLALQYVAALDGDIFNPFSTKGSICWKMQQAIFHFRRNMVGCAQEVFAPVQTIMYKLLNKVENRCSNIWCMVKEDEEANMCKLMEAEKCLTSLKVTVMNDDMDTVCMLMGHTRKCIDESTLLCQGIEKLPLIQAFESIQNQFMSFCEIKGLDPEDCFDNFLMKLHRLLKFNNTVQNASSDKQGITDSSNGSNSNAGNGIKGNFSTEINAAGENSVKNDCDIKYGLEQMCAEVFQAWKCVETSLEDLPERLRLIAAMSIEGVLKVVQEKCRPMMCYSCAQLDENGLCNAQPFEICSVQAQSCIAMMDGGYYKKGCQNPKTCQEMCAGKKHCYCCTGDKCNHPGFPHVAGVCDVETAVSCAFNITSSFKSAEIYDVQLIKMHAVCLVEKAAGCLSETTLHLHYIGLEILRLLEIRQCVAAYGDPMCGTSAVVSLGHVMDSRFFTQISLCGQYHASVEGAVSVKSMGFCSGQAVSNLKESFTLANIQVDGICSVEYISEETEVRKVCNVSGAIDQCINQLEGVKSDANQCSMDTVNVVIRCINSHVQGCLSVHQLDVGFAMYYYLSMLTDQCEMDYNVSLILSKILVTNDTYFTFSDYILSFGKNLYEAMLFSVDFTTDFCNLMSDVEHKVKNLKLPALAKLYTADLISGLAIKQKELCSEGATNKSQNTVLECEEAKVDLVIILDASSSVTQPNFDKMKVFAERIAEYSNISSGAVRIGVLTYSSSVKDIFYLKTYSDKSDIIQAIRNIEYTKGSTNTAGAIQRATDTFFLRGNGDRDDVRNVLVILTDGKSNVNEENTIKEANNARALGIHIFAVGIKDADEEELDGIADKPSVNNRFFVDEFDKLAEILDKLFIRICREVIPSKCDYSLLAYNLSMSVVKTMRNRFSPLKDSPYFCSSLSKLETMIVSTTVNCSAFQGRLLTQMLKWIVSQTKDTCLGTHLIEDSSNKSCSLVKAQACIADFAPYLSCHAGEDLLCPKLSRTIACMKQTLMNCTDITIIKNEFVYIRTLIRDRCPDLTEEIMCLNVNSTKDEQKEIVEKEPEQECNVTVLTVVKECTAKELPQNNITDLLSICTTVNLRSLGKCVSDGLSTCADTKILDRALELLHGPLELLRTTCENDSLHINLTLPQKPVEPINECLKVPACDFQTAQECMTSVEVKPGAPACGLYTQTAKCVYEAISGCNDIEKAAVTYLLREFGLSRKEFEICVKNAINWTVDANISNFTVCAEQIPRDVARAVKEGSVGIVTVCRSFQNFSKCATTSLESKNIPSLVSKLYKRQLSTSTLYLDHFCTNLEIETNITAEDCDYSEVLSCLKMYTVPAVLGAGFSKDGQKELCSMFGKNLQCMVNITTKCSESRNKLLRLVKNLADMAVYFSELCAEEPLMCSPYDAVYCISELGQMVASFDMIGGDSEEICRSIRHTQMCVEYTTNACTRNEQLAVLATYKKVECLALDICPSADNKTEDPPVPGPVNCIDPAIVSKDAGCRPMQALLCIEEMKMKLHNPFRRDDKVCLNYEETIRCVHDNLYHCGMVDSGLIPALFDNLKAQIVEILPNCSISTQSPCKEENSCKLGLAESCFASLTAGAQSTPELCLNLEMLADCLEKSVANCSDGVKMMIKERQNKIITSLNVTCGDSFLTCEHKFWIYTTKIFQLYITRLMTIQESDKVDNSSNVDNSYEIHLGQMCEAFSESLTCVKKFISFVPSDFITLIKFVYEKLYGFTHEICIGPRPGECPVIDMKVAENCDKSTDTGISCQLDAGCPSSAKCCNNGCLNKCTFPGNGENITCHVGVINYINAVYQSVSNLFMQKGNYSYFCSSYSILKESVTLVTSSCSLWRQTIVNSLIVQIDVTYDLLCTFKPPNPDACRVDLMIECVTKFETLIKTGNRTEICSEYNAARACVIASSQNCDESVISGKLVQLVTLFTKSAVVCQDIPSFKFANISDVIRVVEGQFSDGPSIIVKLEEPPSSKCFGQACNIQMRFLLDEDNSSLPSCGNGVKIRQLLIKDSCSLSFTDKNWNQTRTIPLIARLDNRVEKYPQKVTLKIVVDLYINGASKPALSREIQKLKVVVVDADKVKECSSVNDPHMRTFDGLKYDNHRQGEFILYQHKTLPYAVHTFYQSCGTSGDKGPSCNCGVFVKSGDDVFVIDQCKRKDKPDKKAMEALLYKNGEITPGTTIRMGDDGKRYYVVFPSGTVVTVLAGSKLINVYVTPSTLDWKNTKGLCGNYDGDPENDLSASDGTIYKVSEVPSWSNREGIPPTPHPDNFSESWRVQNSIRLGVVASPIALSPTYCLCSIDGIKPPLCSSSILSETCDLVQGKDITSTLSNAFTEASRRRRAIIDPTGTIDYNPSSTAVEPTWPTPSGITEEQATNMCMNALNNTAYVKEFNCTIPQQTLFGCIQDIKLVGSGEFIPTSIQDLQKVCYTTAIRQASDPQAVANLISMNCLNSCSGHGQCVNGTCLCDTGFMASDCSLGINTPPTIENLLTQQCTSTTAGLCDTTVVFGDQFVNTQLLTCHEEELEISATGIKRTGRITKTNATFETFNIVTCPVKGTLPLYAALISVSNNGINSGAPQLYIISNPLCYKCDVTNATFGTCTRKTTSCIVSGVCYGAGESNPSNKCYICDPFTSDWSYKISDGCPQITTTTAMTTTVASDVVARARQGGEYNDKTVVGISGGIAAFAFVVVIAAVIIFVVKKKSQSAKTKKKTRFDLNSDQPSTSSGRSIEVTQMYYPTFENMAYTSANYPEPEEYFSQSAIHTRNSNKRHKDAMRP</sequence>
<feature type="compositionally biased region" description="Low complexity" evidence="9">
    <location>
        <begin position="1407"/>
        <end position="1427"/>
    </location>
</feature>
<keyword evidence="2" id="KW-0964">Secreted</keyword>
<feature type="domain" description="VWFA" evidence="12">
    <location>
        <begin position="3703"/>
        <end position="3878"/>
    </location>
</feature>
<dbReference type="GO" id="GO:0004867">
    <property type="term" value="F:serine-type endopeptidase inhibitor activity"/>
    <property type="evidence" value="ECO:0007669"/>
    <property type="project" value="InterPro"/>
</dbReference>
<keyword evidence="10" id="KW-0472">Membrane</keyword>
<evidence type="ECO:0000256" key="1">
    <source>
        <dbReference type="ARBA" id="ARBA00004498"/>
    </source>
</evidence>
<evidence type="ECO:0000256" key="4">
    <source>
        <dbReference type="ARBA" id="ARBA00022729"/>
    </source>
</evidence>
<feature type="region of interest" description="Disordered" evidence="9">
    <location>
        <begin position="5775"/>
        <end position="5796"/>
    </location>
</feature>
<dbReference type="Pfam" id="PF00094">
    <property type="entry name" value="VWD"/>
    <property type="match status" value="1"/>
</dbReference>
<name>A0AAE0S4Z3_9BIVA</name>
<feature type="domain" description="BPTI/Kunitz inhibitor" evidence="13">
    <location>
        <begin position="1985"/>
        <end position="2035"/>
    </location>
</feature>
<dbReference type="Pfam" id="PF00092">
    <property type="entry name" value="VWA"/>
    <property type="match status" value="1"/>
</dbReference>
<keyword evidence="3" id="KW-0272">Extracellular matrix</keyword>
<feature type="region of interest" description="Disordered" evidence="9">
    <location>
        <begin position="3204"/>
        <end position="3224"/>
    </location>
</feature>
<dbReference type="PRINTS" id="PR00759">
    <property type="entry name" value="BASICPTASE"/>
</dbReference>
<dbReference type="Gene3D" id="2.10.25.10">
    <property type="entry name" value="Laminin"/>
    <property type="match status" value="1"/>
</dbReference>
<gene>
    <name evidence="16" type="ORF">CHS0354_003355</name>
</gene>
<dbReference type="PRINTS" id="PR00453">
    <property type="entry name" value="VWFADOMAIN"/>
</dbReference>
<dbReference type="SUPFAM" id="SSF57362">
    <property type="entry name" value="BPTI-like"/>
    <property type="match status" value="2"/>
</dbReference>
<dbReference type="Pfam" id="PF26129">
    <property type="entry name" value="Vwde"/>
    <property type="match status" value="1"/>
</dbReference>
<dbReference type="CDD" id="cd01472">
    <property type="entry name" value="vWA_collagen"/>
    <property type="match status" value="1"/>
</dbReference>
<dbReference type="Proteomes" id="UP001195483">
    <property type="component" value="Unassembled WGS sequence"/>
</dbReference>